<reference evidence="1 2" key="1">
    <citation type="submission" date="2017-08" db="EMBL/GenBank/DDBJ databases">
        <authorList>
            <person name="de Groot N.N."/>
        </authorList>
    </citation>
    <scope>NUCLEOTIDE SEQUENCE [LARGE SCALE GENOMIC DNA]</scope>
    <source>
        <strain evidence="1 2">USBA 352</strain>
    </source>
</reference>
<evidence type="ECO:0000313" key="2">
    <source>
        <dbReference type="Proteomes" id="UP000219331"/>
    </source>
</evidence>
<dbReference type="EMBL" id="OBML01000004">
    <property type="protein sequence ID" value="SOC03529.1"/>
    <property type="molecule type" value="Genomic_DNA"/>
</dbReference>
<protein>
    <submittedName>
        <fullName evidence="1">Uncharacterized protein</fullName>
    </submittedName>
</protein>
<evidence type="ECO:0000313" key="1">
    <source>
        <dbReference type="EMBL" id="SOC03529.1"/>
    </source>
</evidence>
<dbReference type="OrthoDB" id="7874808at2"/>
<proteinExistence type="predicted"/>
<keyword evidence="2" id="KW-1185">Reference proteome</keyword>
<gene>
    <name evidence="1" type="ORF">SAMN05421512_104161</name>
</gene>
<sequence length="96" mass="9632">MRGIAALGLGGLAAIAISVAIGGLNFGPGHQINTAQKGDRMARTVQVACAAGTMQDAAQGCADLARSIDPAAAPAWRTIATRDGTTTVLARSRVSE</sequence>
<dbReference type="RefSeq" id="WP_141402574.1">
    <property type="nucleotide sequence ID" value="NZ_JAJGNR010000005.1"/>
</dbReference>
<dbReference type="Proteomes" id="UP000219331">
    <property type="component" value="Unassembled WGS sequence"/>
</dbReference>
<name>A0A285S7Z4_9HYPH</name>
<dbReference type="AlphaFoldDB" id="A0A285S7Z4"/>
<organism evidence="1 2">
    <name type="scientific">Stappia indica</name>
    <dbReference type="NCBI Taxonomy" id="538381"/>
    <lineage>
        <taxon>Bacteria</taxon>
        <taxon>Pseudomonadati</taxon>
        <taxon>Pseudomonadota</taxon>
        <taxon>Alphaproteobacteria</taxon>
        <taxon>Hyphomicrobiales</taxon>
        <taxon>Stappiaceae</taxon>
        <taxon>Stappia</taxon>
    </lineage>
</organism>
<accession>A0A285S7Z4</accession>